<evidence type="ECO:0000313" key="9">
    <source>
        <dbReference type="Proteomes" id="UP000288716"/>
    </source>
</evidence>
<protein>
    <recommendedName>
        <fullName evidence="7">B9 domain-containing protein 2</fullName>
    </recommendedName>
</protein>
<name>A0A443S4A8_9ACAR</name>
<evidence type="ECO:0000256" key="5">
    <source>
        <dbReference type="ARBA" id="ARBA00023273"/>
    </source>
</evidence>
<evidence type="ECO:0000256" key="4">
    <source>
        <dbReference type="ARBA" id="ARBA00023212"/>
    </source>
</evidence>
<dbReference type="PANTHER" id="PTHR12968:SF2">
    <property type="entry name" value="B9 DOMAIN-CONTAINING PROTEIN 2"/>
    <property type="match status" value="1"/>
</dbReference>
<dbReference type="AlphaFoldDB" id="A0A443S4A8"/>
<dbReference type="VEuPathDB" id="VectorBase:LDEU009678"/>
<dbReference type="Pfam" id="PF07162">
    <property type="entry name" value="B9-C2"/>
    <property type="match status" value="1"/>
</dbReference>
<evidence type="ECO:0000313" key="8">
    <source>
        <dbReference type="EMBL" id="RWS22362.1"/>
    </source>
</evidence>
<feature type="non-terminal residue" evidence="8">
    <location>
        <position position="176"/>
    </location>
</feature>
<keyword evidence="3" id="KW-0970">Cilium biogenesis/degradation</keyword>
<dbReference type="InterPro" id="IPR010796">
    <property type="entry name" value="C2_B9-type_dom"/>
</dbReference>
<keyword evidence="4" id="KW-0206">Cytoskeleton</keyword>
<dbReference type="Proteomes" id="UP000288716">
    <property type="component" value="Unassembled WGS sequence"/>
</dbReference>
<dbReference type="PROSITE" id="PS51381">
    <property type="entry name" value="C2_B9"/>
    <property type="match status" value="1"/>
</dbReference>
<organism evidence="8 9">
    <name type="scientific">Leptotrombidium deliense</name>
    <dbReference type="NCBI Taxonomy" id="299467"/>
    <lineage>
        <taxon>Eukaryota</taxon>
        <taxon>Metazoa</taxon>
        <taxon>Ecdysozoa</taxon>
        <taxon>Arthropoda</taxon>
        <taxon>Chelicerata</taxon>
        <taxon>Arachnida</taxon>
        <taxon>Acari</taxon>
        <taxon>Acariformes</taxon>
        <taxon>Trombidiformes</taxon>
        <taxon>Prostigmata</taxon>
        <taxon>Anystina</taxon>
        <taxon>Parasitengona</taxon>
        <taxon>Trombiculoidea</taxon>
        <taxon>Trombiculidae</taxon>
        <taxon>Leptotrombidium</taxon>
    </lineage>
</organism>
<accession>A0A443S4A8</accession>
<dbReference type="STRING" id="299467.A0A443S4A8"/>
<gene>
    <name evidence="8" type="ORF">B4U80_02698</name>
</gene>
<dbReference type="GO" id="GO:0036038">
    <property type="term" value="C:MKS complex"/>
    <property type="evidence" value="ECO:0007669"/>
    <property type="project" value="TreeGrafter"/>
</dbReference>
<keyword evidence="5" id="KW-0966">Cell projection</keyword>
<comment type="caution">
    <text evidence="8">The sequence shown here is derived from an EMBL/GenBank/DDBJ whole genome shotgun (WGS) entry which is preliminary data.</text>
</comment>
<dbReference type="EMBL" id="NCKV01009013">
    <property type="protein sequence ID" value="RWS22362.1"/>
    <property type="molecule type" value="Genomic_DNA"/>
</dbReference>
<dbReference type="OrthoDB" id="184109at2759"/>
<dbReference type="GO" id="GO:0060271">
    <property type="term" value="P:cilium assembly"/>
    <property type="evidence" value="ECO:0007669"/>
    <property type="project" value="TreeGrafter"/>
</dbReference>
<evidence type="ECO:0000256" key="1">
    <source>
        <dbReference type="ARBA" id="ARBA00004120"/>
    </source>
</evidence>
<comment type="subcellular location">
    <subcellularLocation>
        <location evidence="1">Cytoplasm</location>
        <location evidence="1">Cytoskeleton</location>
        <location evidence="1">Cilium basal body</location>
    </subcellularLocation>
</comment>
<comment type="similarity">
    <text evidence="6">Belongs to the B9D family.</text>
</comment>
<proteinExistence type="inferred from homology"/>
<keyword evidence="9" id="KW-1185">Reference proteome</keyword>
<evidence type="ECO:0000256" key="6">
    <source>
        <dbReference type="ARBA" id="ARBA00038411"/>
    </source>
</evidence>
<sequence length="176" mass="20343">MAEVYIFGQILGGNEFNENGLFCKWSFVFGNNWTQIEGTSSGQTQVDYSTFEDRVYWCHPIDIHFLTLGVQNWPKIVFEVWKQDLYGKCTLCSYGFSNIPVEPGFHEFRCFTWKPLGKKEDQIAALFTGAGLRLTHTSTISENFERFRLQTEPSGEITIQLFVIFKNFDTFGIDTK</sequence>
<reference evidence="8 9" key="1">
    <citation type="journal article" date="2018" name="Gigascience">
        <title>Genomes of trombidid mites reveal novel predicted allergens and laterally-transferred genes associated with secondary metabolism.</title>
        <authorList>
            <person name="Dong X."/>
            <person name="Chaisiri K."/>
            <person name="Xia D."/>
            <person name="Armstrong S.D."/>
            <person name="Fang Y."/>
            <person name="Donnelly M.J."/>
            <person name="Kadowaki T."/>
            <person name="McGarry J.W."/>
            <person name="Darby A.C."/>
            <person name="Makepeace B.L."/>
        </authorList>
    </citation>
    <scope>NUCLEOTIDE SEQUENCE [LARGE SCALE GENOMIC DNA]</scope>
    <source>
        <strain evidence="8">UoL-UT</strain>
    </source>
</reference>
<evidence type="ECO:0000256" key="7">
    <source>
        <dbReference type="ARBA" id="ARBA00039272"/>
    </source>
</evidence>
<evidence type="ECO:0000256" key="3">
    <source>
        <dbReference type="ARBA" id="ARBA00022794"/>
    </source>
</evidence>
<dbReference type="PANTHER" id="PTHR12968">
    <property type="entry name" value="B9 DOMAIN-CONTAINING"/>
    <property type="match status" value="1"/>
</dbReference>
<evidence type="ECO:0000256" key="2">
    <source>
        <dbReference type="ARBA" id="ARBA00022490"/>
    </source>
</evidence>
<keyword evidence="2" id="KW-0963">Cytoplasm</keyword>